<protein>
    <recommendedName>
        <fullName evidence="5">Chromo domain-containing protein</fullName>
    </recommendedName>
</protein>
<evidence type="ECO:0000313" key="3">
    <source>
        <dbReference type="Proteomes" id="UP000434957"/>
    </source>
</evidence>
<dbReference type="SUPFAM" id="SSF54160">
    <property type="entry name" value="Chromo domain-like"/>
    <property type="match status" value="1"/>
</dbReference>
<dbReference type="EMBL" id="QXFU01000433">
    <property type="protein sequence ID" value="KAE9033671.1"/>
    <property type="molecule type" value="Genomic_DNA"/>
</dbReference>
<proteinExistence type="predicted"/>
<dbReference type="Proteomes" id="UP000434957">
    <property type="component" value="Unassembled WGS sequence"/>
</dbReference>
<name>A0A6A4FJC0_9STRA</name>
<organism evidence="2 3">
    <name type="scientific">Phytophthora rubi</name>
    <dbReference type="NCBI Taxonomy" id="129364"/>
    <lineage>
        <taxon>Eukaryota</taxon>
        <taxon>Sar</taxon>
        <taxon>Stramenopiles</taxon>
        <taxon>Oomycota</taxon>
        <taxon>Peronosporomycetes</taxon>
        <taxon>Peronosporales</taxon>
        <taxon>Peronosporaceae</taxon>
        <taxon>Phytophthora</taxon>
    </lineage>
</organism>
<accession>A0A6A4FJC0</accession>
<evidence type="ECO:0000313" key="4">
    <source>
        <dbReference type="Proteomes" id="UP000435112"/>
    </source>
</evidence>
<dbReference type="Gene3D" id="2.40.50.40">
    <property type="match status" value="1"/>
</dbReference>
<evidence type="ECO:0000313" key="1">
    <source>
        <dbReference type="EMBL" id="KAE9033671.1"/>
    </source>
</evidence>
<keyword evidence="3" id="KW-1185">Reference proteome</keyword>
<evidence type="ECO:0008006" key="5">
    <source>
        <dbReference type="Google" id="ProtNLM"/>
    </source>
</evidence>
<evidence type="ECO:0000313" key="2">
    <source>
        <dbReference type="EMBL" id="KAE9343354.1"/>
    </source>
</evidence>
<dbReference type="InterPro" id="IPR016197">
    <property type="entry name" value="Chromo-like_dom_sf"/>
</dbReference>
<gene>
    <name evidence="1" type="ORF">PR002_g8547</name>
    <name evidence="2" type="ORF">PR003_g9018</name>
</gene>
<dbReference type="OrthoDB" id="102228at2759"/>
<dbReference type="EMBL" id="QXFT01000460">
    <property type="protein sequence ID" value="KAE9343354.1"/>
    <property type="molecule type" value="Genomic_DNA"/>
</dbReference>
<dbReference type="Proteomes" id="UP000435112">
    <property type="component" value="Unassembled WGS sequence"/>
</dbReference>
<dbReference type="AlphaFoldDB" id="A0A6A4FJC0"/>
<comment type="caution">
    <text evidence="2">The sequence shown here is derived from an EMBL/GenBank/DDBJ whole genome shotgun (WGS) entry which is preliminary data.</text>
</comment>
<reference evidence="2 3" key="1">
    <citation type="submission" date="2018-08" db="EMBL/GenBank/DDBJ databases">
        <title>Genomic investigation of the strawberry pathogen Phytophthora fragariae indicates pathogenicity is determined by transcriptional variation in three key races.</title>
        <authorList>
            <person name="Adams T.M."/>
            <person name="Armitage A.D."/>
            <person name="Sobczyk M.K."/>
            <person name="Bates H.J."/>
            <person name="Dunwell J.M."/>
            <person name="Nellist C.F."/>
            <person name="Harrison R.J."/>
        </authorList>
    </citation>
    <scope>NUCLEOTIDE SEQUENCE [LARGE SCALE GENOMIC DNA]</scope>
    <source>
        <strain evidence="1 4">SCRP324</strain>
        <strain evidence="2 3">SCRP333</strain>
    </source>
</reference>
<sequence>MRTGRCTRFGRVHREFQVYWKGYVEPSWVDEAGLNCGALMREYERELVNRNRFNVMQSYEGEEE</sequence>